<feature type="region of interest" description="Disordered" evidence="1">
    <location>
        <begin position="532"/>
        <end position="560"/>
    </location>
</feature>
<proteinExistence type="predicted"/>
<feature type="region of interest" description="Disordered" evidence="1">
    <location>
        <begin position="1009"/>
        <end position="1038"/>
    </location>
</feature>
<sequence length="1606" mass="174432">MSGSVPTDPDTLVNCIVSAAQRLDMSGARLDMFGVQFIQMGTEDDTKSILQILGDDFGVKHNVGEILTTTSFNPTQATFNSGCMIEILLGGICKHFETTVQSVPVPPSRLAAVHESRVCMDVTPTTLASPPPDSVQTPLTPSLAEKALLPSSGSLSLDSTYSELGSTHLQKEGIPDNQISFSGGQVPPVCLTVRSSGNFQYDSGDYQRETAVETLAATKIVILVDDSMAMSEGNIWHQAKEAVGGLIDVDNRRATKGVDLHFMHHEGFHRDLQSRNDVMNSFDLVQPLGKDTPTGATLARLIEYYLPFVEVKESTHEPITIIVITSGEASDHDTLVDCILQAAGSLARGGVHEHRFGIQIVQIGTNPAAADALGALRADLEGIGDIVYCTPCDPVQGVFDTEYIVKAVFGRIRTTFNDLPSDKSPRIGPMEGAQPWTVSGTSASSVMTPPYDTQSQGHLILTELQKLEQRQEQASSAGIPAIPGSIFPSFSQKQGSLILPEQGQEQSCEQVPSLTVQAIPAHVRPCFAQQERTLLPTEQTQERPYERASSSSVEASPLSIPLPVSQRQATLILTGQKREQLSEESHEHVSSPGVQATIPLEVTQKPGTLIHTEQLNQDQPHGQVSSSTFQASPASILPGDIQKQSTSILTRHQKQHQSQEWVTSSGNQDGVQLIAPHVTQKPEASICAEQQKQQQTREEVSSSSDQDIPGLMAFCGGQEQGSMDAQERQKSQDRISSPSPSVESESFISTSNISRHSIIQDYLRESAVGILSETKIVFLVDESLSVTEENLLLHAREAIAGFVEISANQGLMGVDVHLLHQAIFSENILSVDDLMKLFAEVHVNGTDTPTGARLAQLIDQYLPLIEFKESTYPPITIIVMSGSVPTDPDTVVECIIDAAQRLDNSNVRRDMFGVQFIQMCVEEDTESVLSILGDDFGAKHDVREIVATTSFNSARGTFDSGFMIKILLEGIRKVFETKFIVRSALHSLSSTEAARMSIGVGVSLPRLGQEQSQEQVSPSGDQPNPALNPPPPPLTQIRGVSIPTVQQESHEQVSSLEVQSVSVTATSSISTRFITSQDHLGEAAVNILSETKIVFLIDEYLSVTAGDLFLQAREAIAGIVEISGSHGLSGVDLHLLHQDVFAENVVFAHDLTKIFAEVQVNGTDTPTGARLTQLIEHYIPLVDSKESTHPPIIIIVMSGSVSTDPDTLVECIVSAATRLDNSGVGPDVFGIQFIQLDVDDGTKSAPLLDDFGNKYNVREIATTTSFNPAQGAFDYALIINILLESIRKLLWNQSIGKSVVVPLSSTQAVGTSIPKVITPPYLEQDQPLEAASSWVVQAAPASISYCITEKQETVILTEEQQQEQVSFPEANPALIPPFVTQNEVTLIPMEQHKFQQAYEQVSSSIIQDSPVWMPPGITQKQRDVDQQKRQGSREQVSSSGDLVIVGSIPSCVTQKQGTSICTDEHKQEQSRENFTISGDQACPALIPPHLTQEQGTSHLTEEQKLEQYQEYALSSRIQSEFFVSASSIGGHFIIQDYLRDAVVNILSETKMVFLIDESLSVTEGNLFFETRKAIAGIIEICGTQGFRGVDIHLLHQDVLAENILVS</sequence>
<feature type="region of interest" description="Disordered" evidence="1">
    <location>
        <begin position="680"/>
        <end position="748"/>
    </location>
</feature>
<dbReference type="Proteomes" id="UP000053989">
    <property type="component" value="Unassembled WGS sequence"/>
</dbReference>
<dbReference type="PANTHER" id="PTHR34706">
    <property type="entry name" value="SLR1338 PROTEIN"/>
    <property type="match status" value="1"/>
</dbReference>
<reference evidence="2 3" key="1">
    <citation type="submission" date="2014-04" db="EMBL/GenBank/DDBJ databases">
        <authorList>
            <consortium name="DOE Joint Genome Institute"/>
            <person name="Kuo A."/>
            <person name="Kohler A."/>
            <person name="Nagy L.G."/>
            <person name="Floudas D."/>
            <person name="Copeland A."/>
            <person name="Barry K.W."/>
            <person name="Cichocki N."/>
            <person name="Veneault-Fourrey C."/>
            <person name="LaButti K."/>
            <person name="Lindquist E.A."/>
            <person name="Lipzen A."/>
            <person name="Lundell T."/>
            <person name="Morin E."/>
            <person name="Murat C."/>
            <person name="Sun H."/>
            <person name="Tunlid A."/>
            <person name="Henrissat B."/>
            <person name="Grigoriev I.V."/>
            <person name="Hibbett D.S."/>
            <person name="Martin F."/>
            <person name="Nordberg H.P."/>
            <person name="Cantor M.N."/>
            <person name="Hua S.X."/>
        </authorList>
    </citation>
    <scope>NUCLEOTIDE SEQUENCE [LARGE SCALE GENOMIC DNA]</scope>
    <source>
        <strain evidence="2 3">Foug A</strain>
    </source>
</reference>
<keyword evidence="3" id="KW-1185">Reference proteome</keyword>
<organism evidence="2 3">
    <name type="scientific">Scleroderma citrinum Foug A</name>
    <dbReference type="NCBI Taxonomy" id="1036808"/>
    <lineage>
        <taxon>Eukaryota</taxon>
        <taxon>Fungi</taxon>
        <taxon>Dikarya</taxon>
        <taxon>Basidiomycota</taxon>
        <taxon>Agaricomycotina</taxon>
        <taxon>Agaricomycetes</taxon>
        <taxon>Agaricomycetidae</taxon>
        <taxon>Boletales</taxon>
        <taxon>Sclerodermatineae</taxon>
        <taxon>Sclerodermataceae</taxon>
        <taxon>Scleroderma</taxon>
    </lineage>
</organism>
<evidence type="ECO:0008006" key="4">
    <source>
        <dbReference type="Google" id="ProtNLM"/>
    </source>
</evidence>
<evidence type="ECO:0000313" key="3">
    <source>
        <dbReference type="Proteomes" id="UP000053989"/>
    </source>
</evidence>
<reference evidence="3" key="2">
    <citation type="submission" date="2015-01" db="EMBL/GenBank/DDBJ databases">
        <title>Evolutionary Origins and Diversification of the Mycorrhizal Mutualists.</title>
        <authorList>
            <consortium name="DOE Joint Genome Institute"/>
            <consortium name="Mycorrhizal Genomics Consortium"/>
            <person name="Kohler A."/>
            <person name="Kuo A."/>
            <person name="Nagy L.G."/>
            <person name="Floudas D."/>
            <person name="Copeland A."/>
            <person name="Barry K.W."/>
            <person name="Cichocki N."/>
            <person name="Veneault-Fourrey C."/>
            <person name="LaButti K."/>
            <person name="Lindquist E.A."/>
            <person name="Lipzen A."/>
            <person name="Lundell T."/>
            <person name="Morin E."/>
            <person name="Murat C."/>
            <person name="Riley R."/>
            <person name="Ohm R."/>
            <person name="Sun H."/>
            <person name="Tunlid A."/>
            <person name="Henrissat B."/>
            <person name="Grigoriev I.V."/>
            <person name="Hibbett D.S."/>
            <person name="Martin F."/>
        </authorList>
    </citation>
    <scope>NUCLEOTIDE SEQUENCE [LARGE SCALE GENOMIC DNA]</scope>
    <source>
        <strain evidence="3">Foug A</strain>
    </source>
</reference>
<feature type="compositionally biased region" description="Polar residues" evidence="1">
    <location>
        <begin position="1009"/>
        <end position="1022"/>
    </location>
</feature>
<feature type="compositionally biased region" description="Low complexity" evidence="1">
    <location>
        <begin position="549"/>
        <end position="559"/>
    </location>
</feature>
<dbReference type="PANTHER" id="PTHR34706:SF1">
    <property type="entry name" value="VWFA DOMAIN-CONTAINING PROTEIN"/>
    <property type="match status" value="1"/>
</dbReference>
<dbReference type="OrthoDB" id="2142040at2759"/>
<protein>
    <recommendedName>
        <fullName evidence="4">VWFA domain-containing protein</fullName>
    </recommendedName>
</protein>
<evidence type="ECO:0000313" key="2">
    <source>
        <dbReference type="EMBL" id="KIM60011.1"/>
    </source>
</evidence>
<gene>
    <name evidence="2" type="ORF">SCLCIDRAFT_976045</name>
</gene>
<dbReference type="InParanoid" id="A0A0C3DVN9"/>
<dbReference type="SUPFAM" id="SSF53300">
    <property type="entry name" value="vWA-like"/>
    <property type="match status" value="2"/>
</dbReference>
<feature type="compositionally biased region" description="Basic and acidic residues" evidence="1">
    <location>
        <begin position="576"/>
        <end position="589"/>
    </location>
</feature>
<feature type="compositionally biased region" description="Low complexity" evidence="1">
    <location>
        <begin position="735"/>
        <end position="748"/>
    </location>
</feature>
<name>A0A0C3DVN9_9AGAM</name>
<dbReference type="InterPro" id="IPR036465">
    <property type="entry name" value="vWFA_dom_sf"/>
</dbReference>
<dbReference type="HOGENOM" id="CLU_244078_0_0_1"/>
<dbReference type="STRING" id="1036808.A0A0C3DVN9"/>
<accession>A0A0C3DVN9</accession>
<dbReference type="EMBL" id="KN822067">
    <property type="protein sequence ID" value="KIM60011.1"/>
    <property type="molecule type" value="Genomic_DNA"/>
</dbReference>
<feature type="region of interest" description="Disordered" evidence="1">
    <location>
        <begin position="576"/>
        <end position="598"/>
    </location>
</feature>
<evidence type="ECO:0000256" key="1">
    <source>
        <dbReference type="SAM" id="MobiDB-lite"/>
    </source>
</evidence>